<keyword evidence="5 8" id="KW-0808">Transferase</keyword>
<evidence type="ECO:0000256" key="6">
    <source>
        <dbReference type="ARBA" id="ARBA00023141"/>
    </source>
</evidence>
<dbReference type="NCBIfam" id="TIGR00034">
    <property type="entry name" value="aroFGH"/>
    <property type="match status" value="1"/>
</dbReference>
<dbReference type="UniPathway" id="UPA00053">
    <property type="reaction ID" value="UER00084"/>
</dbReference>
<evidence type="ECO:0000256" key="9">
    <source>
        <dbReference type="SAM" id="MobiDB-lite"/>
    </source>
</evidence>
<evidence type="ECO:0000256" key="4">
    <source>
        <dbReference type="ARBA" id="ARBA00022605"/>
    </source>
</evidence>
<keyword evidence="12" id="KW-1185">Reference proteome</keyword>
<evidence type="ECO:0000256" key="1">
    <source>
        <dbReference type="ARBA" id="ARBA00003726"/>
    </source>
</evidence>
<dbReference type="OrthoDB" id="9807331at2"/>
<evidence type="ECO:0000259" key="10">
    <source>
        <dbReference type="Pfam" id="PF00793"/>
    </source>
</evidence>
<dbReference type="EC" id="2.5.1.54" evidence="8"/>
<dbReference type="GO" id="GO:0042802">
    <property type="term" value="F:identical protein binding"/>
    <property type="evidence" value="ECO:0007669"/>
    <property type="project" value="UniProtKB-ARBA"/>
</dbReference>
<dbReference type="AlphaFoldDB" id="A0A1G7P3V8"/>
<comment type="similarity">
    <text evidence="3 8">Belongs to the class-I DAHP synthase family.</text>
</comment>
<dbReference type="PIRSF" id="PIRSF001361">
    <property type="entry name" value="DAHP_synthase"/>
    <property type="match status" value="1"/>
</dbReference>
<evidence type="ECO:0000256" key="7">
    <source>
        <dbReference type="ARBA" id="ARBA00047508"/>
    </source>
</evidence>
<dbReference type="GO" id="GO:0008652">
    <property type="term" value="P:amino acid biosynthetic process"/>
    <property type="evidence" value="ECO:0007669"/>
    <property type="project" value="UniProtKB-KW"/>
</dbReference>
<dbReference type="SUPFAM" id="SSF51569">
    <property type="entry name" value="Aldolase"/>
    <property type="match status" value="1"/>
</dbReference>
<protein>
    <recommendedName>
        <fullName evidence="8">Phospho-2-dehydro-3-deoxyheptonate aldolase</fullName>
        <ecNumber evidence="8">2.5.1.54</ecNumber>
    </recommendedName>
</protein>
<feature type="region of interest" description="Disordered" evidence="9">
    <location>
        <begin position="37"/>
        <end position="56"/>
    </location>
</feature>
<dbReference type="InterPro" id="IPR013785">
    <property type="entry name" value="Aldolase_TIM"/>
</dbReference>
<feature type="domain" description="DAHP synthetase I/KDSA" evidence="10">
    <location>
        <begin position="83"/>
        <end position="375"/>
    </location>
</feature>
<gene>
    <name evidence="11" type="ORF">SAMN05216571_10269</name>
</gene>
<accession>A0A1G7P3V8</accession>
<keyword evidence="4 8" id="KW-0028">Amino-acid biosynthesis</keyword>
<dbReference type="GO" id="GO:0009423">
    <property type="term" value="P:chorismate biosynthetic process"/>
    <property type="evidence" value="ECO:0007669"/>
    <property type="project" value="UniProtKB-UniPathway"/>
</dbReference>
<name>A0A1G7P3V8_9GAMM</name>
<dbReference type="STRING" id="284577.SAMN05216571_10269"/>
<dbReference type="Pfam" id="PF00793">
    <property type="entry name" value="DAHP_synth_1"/>
    <property type="match status" value="1"/>
</dbReference>
<evidence type="ECO:0000256" key="5">
    <source>
        <dbReference type="ARBA" id="ARBA00022679"/>
    </source>
</evidence>
<dbReference type="GO" id="GO:0009073">
    <property type="term" value="P:aromatic amino acid family biosynthetic process"/>
    <property type="evidence" value="ECO:0007669"/>
    <property type="project" value="UniProtKB-KW"/>
</dbReference>
<dbReference type="RefSeq" id="WP_092522968.1">
    <property type="nucleotide sequence ID" value="NZ_FNCI01000002.1"/>
</dbReference>
<comment type="catalytic activity">
    <reaction evidence="7 8">
        <text>D-erythrose 4-phosphate + phosphoenolpyruvate + H2O = 7-phospho-2-dehydro-3-deoxy-D-arabino-heptonate + phosphate</text>
        <dbReference type="Rhea" id="RHEA:14717"/>
        <dbReference type="ChEBI" id="CHEBI:15377"/>
        <dbReference type="ChEBI" id="CHEBI:16897"/>
        <dbReference type="ChEBI" id="CHEBI:43474"/>
        <dbReference type="ChEBI" id="CHEBI:58394"/>
        <dbReference type="ChEBI" id="CHEBI:58702"/>
        <dbReference type="EC" id="2.5.1.54"/>
    </reaction>
</comment>
<comment type="pathway">
    <text evidence="2 8">Metabolic intermediate biosynthesis; chorismate biosynthesis; chorismate from D-erythrose 4-phosphate and phosphoenolpyruvate: step 1/7.</text>
</comment>
<comment type="function">
    <text evidence="1 8">Stereospecific condensation of phosphoenolpyruvate (PEP) and D-erythrose-4-phosphate (E4P) giving rise to 3-deoxy-D-arabino-heptulosonate-7-phosphate (DAHP).</text>
</comment>
<reference evidence="11 12" key="1">
    <citation type="submission" date="2016-10" db="EMBL/GenBank/DDBJ databases">
        <authorList>
            <person name="de Groot N.N."/>
        </authorList>
    </citation>
    <scope>NUCLEOTIDE SEQUENCE [LARGE SCALE GENOMIC DNA]</scope>
    <source>
        <strain evidence="11 12">BH539</strain>
    </source>
</reference>
<dbReference type="PANTHER" id="PTHR21225:SF12">
    <property type="entry name" value="PHOSPHO-2-DEHYDRO-3-DEOXYHEPTONATE ALDOLASE, TYROSINE-INHIBITED"/>
    <property type="match status" value="1"/>
</dbReference>
<dbReference type="Proteomes" id="UP000198641">
    <property type="component" value="Unassembled WGS sequence"/>
</dbReference>
<proteinExistence type="inferred from homology"/>
<evidence type="ECO:0000256" key="3">
    <source>
        <dbReference type="ARBA" id="ARBA00007985"/>
    </source>
</evidence>
<keyword evidence="6 8" id="KW-0057">Aromatic amino acid biosynthesis</keyword>
<dbReference type="FunFam" id="3.20.20.70:FF:000005">
    <property type="entry name" value="Phospho-2-dehydro-3-deoxyheptonate aldolase"/>
    <property type="match status" value="1"/>
</dbReference>
<evidence type="ECO:0000256" key="8">
    <source>
        <dbReference type="PIRNR" id="PIRNR001361"/>
    </source>
</evidence>
<dbReference type="EMBL" id="FNCI01000002">
    <property type="protein sequence ID" value="SDF80130.1"/>
    <property type="molecule type" value="Genomic_DNA"/>
</dbReference>
<evidence type="ECO:0000256" key="2">
    <source>
        <dbReference type="ARBA" id="ARBA00004688"/>
    </source>
</evidence>
<dbReference type="PANTHER" id="PTHR21225">
    <property type="entry name" value="PHOSPHO-2-DEHYDRO-3-DEOXYHEPTONATE ALDOLASE DAHP SYNTHETASE"/>
    <property type="match status" value="1"/>
</dbReference>
<evidence type="ECO:0000313" key="12">
    <source>
        <dbReference type="Proteomes" id="UP000198641"/>
    </source>
</evidence>
<sequence length="386" mass="41107">MNASLSALDTLADTAAIETGAGTPEDSPRAAASAQVVDTRAEAAPAPTHAESALPTPAELRHELPLSPALAERVEGQREAIRAILDGRDDRLLVVVGPCSIHDPKAARDYAERLAALAHQLEDRLLLVMRVYVEKPRTTVGWKGLAYDPGLEGADDMATGLTLSRSLMREIVALGLPVATELLQPMLAPYLDDLLAWTAIGARTTESQIHRELASGLGAVVGFKNGTDGGVQVAIDAIRASAHPHHHPAIAADGRPVMRRTPGNPHTHVVLRGGHGEPNFRAPEVAACRRALQEAGLAPRIMVDCSHANSRKDHRRQGEVLLDVLGQRLAGDTGLVGVMLESHLHEGKQPLKPGALRYGVSVTDACLGWETTEHLLVTAAERLRDA</sequence>
<evidence type="ECO:0000313" key="11">
    <source>
        <dbReference type="EMBL" id="SDF80130.1"/>
    </source>
</evidence>
<dbReference type="InterPro" id="IPR006219">
    <property type="entry name" value="DAHP_synth_1"/>
</dbReference>
<organism evidence="11 12">
    <name type="scientific">Onishia taeanensis</name>
    <dbReference type="NCBI Taxonomy" id="284577"/>
    <lineage>
        <taxon>Bacteria</taxon>
        <taxon>Pseudomonadati</taxon>
        <taxon>Pseudomonadota</taxon>
        <taxon>Gammaproteobacteria</taxon>
        <taxon>Oceanospirillales</taxon>
        <taxon>Halomonadaceae</taxon>
        <taxon>Onishia</taxon>
    </lineage>
</organism>
<dbReference type="Gene3D" id="3.20.20.70">
    <property type="entry name" value="Aldolase class I"/>
    <property type="match status" value="1"/>
</dbReference>
<dbReference type="NCBIfam" id="NF009395">
    <property type="entry name" value="PRK12755.1"/>
    <property type="match status" value="1"/>
</dbReference>
<dbReference type="GO" id="GO:0005737">
    <property type="term" value="C:cytoplasm"/>
    <property type="evidence" value="ECO:0007669"/>
    <property type="project" value="TreeGrafter"/>
</dbReference>
<dbReference type="GO" id="GO:0003849">
    <property type="term" value="F:3-deoxy-7-phosphoheptulonate synthase activity"/>
    <property type="evidence" value="ECO:0007669"/>
    <property type="project" value="UniProtKB-EC"/>
</dbReference>
<dbReference type="InterPro" id="IPR006218">
    <property type="entry name" value="DAHP1/KDSA"/>
</dbReference>